<accession>A0A074KXN3</accession>
<gene>
    <name evidence="7" type="ORF">EL17_16640</name>
</gene>
<feature type="transmembrane region" description="Helical" evidence="6">
    <location>
        <begin position="394"/>
        <end position="414"/>
    </location>
</feature>
<protein>
    <submittedName>
        <fullName evidence="7">Polysaccharide biosynthesis protein</fullName>
    </submittedName>
</protein>
<proteinExistence type="predicted"/>
<feature type="transmembrane region" description="Helical" evidence="6">
    <location>
        <begin position="300"/>
        <end position="319"/>
    </location>
</feature>
<feature type="transmembrane region" description="Helical" evidence="6">
    <location>
        <begin position="364"/>
        <end position="388"/>
    </location>
</feature>
<evidence type="ECO:0000256" key="6">
    <source>
        <dbReference type="SAM" id="Phobius"/>
    </source>
</evidence>
<keyword evidence="4 6" id="KW-1133">Transmembrane helix</keyword>
<feature type="transmembrane region" description="Helical" evidence="6">
    <location>
        <begin position="334"/>
        <end position="352"/>
    </location>
</feature>
<dbReference type="InterPro" id="IPR050833">
    <property type="entry name" value="Poly_Biosynth_Transport"/>
</dbReference>
<organism evidence="7 8">
    <name type="scientific">Anditalea andensis</name>
    <dbReference type="NCBI Taxonomy" id="1048983"/>
    <lineage>
        <taxon>Bacteria</taxon>
        <taxon>Pseudomonadati</taxon>
        <taxon>Bacteroidota</taxon>
        <taxon>Cytophagia</taxon>
        <taxon>Cytophagales</taxon>
        <taxon>Cytophagaceae</taxon>
        <taxon>Anditalea</taxon>
    </lineage>
</organism>
<feature type="transmembrane region" description="Helical" evidence="6">
    <location>
        <begin position="219"/>
        <end position="237"/>
    </location>
</feature>
<dbReference type="Pfam" id="PF01943">
    <property type="entry name" value="Polysacc_synt"/>
    <property type="match status" value="1"/>
</dbReference>
<sequence>MGKVATQSILTTISSYLGVLIGYINILWLLPYALSPQQMGTFRTIQDMALLLVPFAQLGLGHGITRFFPQIKEYKFTFFTYTLILSFIGFGIVAFCFILFQDAIVKAYAANSPDIITYLGIVLLITFLAVLNSVFESFARSFLKIAIPTFIREVLLRLLITGLILSYIMEWLHFDQIMWGLGGIYFITLATIIAYLLYLKMFSLNFSFGSLSSGFRSSFLRFSLITFLGTAGSILIMKIDSLMVAAMISLDANAIYTIAFSIAVVIEMPRRAISQVVMPIIAEKFAENKLDEINQLYKKVAVNQLLICLLLFIGIWINIDNLYYYVPNKDIYEAGKWVVLIIGLGKLSDILFSINGEIIVFSKFYTFNITATLAMSVVVILLNIVLIPPFGIEGAALASLVAMVLYNIIKYLYIKVKLKFSPFSPALFKILLIGVVVVGFSQILIPSFQLVLLDIVFRSVIVTILYGGAIYIFGLAPEVTGMIEDRFKKSAS</sequence>
<feature type="transmembrane region" description="Helical" evidence="6">
    <location>
        <begin position="455"/>
        <end position="476"/>
    </location>
</feature>
<dbReference type="STRING" id="1048983.EL17_16640"/>
<keyword evidence="2" id="KW-1003">Cell membrane</keyword>
<evidence type="ECO:0000256" key="3">
    <source>
        <dbReference type="ARBA" id="ARBA00022692"/>
    </source>
</evidence>
<keyword evidence="5 6" id="KW-0472">Membrane</keyword>
<evidence type="ECO:0000313" key="7">
    <source>
        <dbReference type="EMBL" id="KEO72373.1"/>
    </source>
</evidence>
<keyword evidence="3 6" id="KW-0812">Transmembrane</keyword>
<dbReference type="InterPro" id="IPR002797">
    <property type="entry name" value="Polysacc_synth"/>
</dbReference>
<dbReference type="eggNOG" id="COG2244">
    <property type="taxonomic scope" value="Bacteria"/>
</dbReference>
<evidence type="ECO:0000313" key="8">
    <source>
        <dbReference type="Proteomes" id="UP000027821"/>
    </source>
</evidence>
<feature type="transmembrane region" description="Helical" evidence="6">
    <location>
        <begin position="9"/>
        <end position="28"/>
    </location>
</feature>
<comment type="caution">
    <text evidence="7">The sequence shown here is derived from an EMBL/GenBank/DDBJ whole genome shotgun (WGS) entry which is preliminary data.</text>
</comment>
<feature type="transmembrane region" description="Helical" evidence="6">
    <location>
        <begin position="178"/>
        <end position="198"/>
    </location>
</feature>
<feature type="transmembrane region" description="Helical" evidence="6">
    <location>
        <begin position="115"/>
        <end position="134"/>
    </location>
</feature>
<dbReference type="Proteomes" id="UP000027821">
    <property type="component" value="Unassembled WGS sequence"/>
</dbReference>
<dbReference type="GO" id="GO:0005886">
    <property type="term" value="C:plasma membrane"/>
    <property type="evidence" value="ECO:0007669"/>
    <property type="project" value="UniProtKB-SubCell"/>
</dbReference>
<evidence type="ECO:0000256" key="5">
    <source>
        <dbReference type="ARBA" id="ARBA00023136"/>
    </source>
</evidence>
<dbReference type="PANTHER" id="PTHR30250">
    <property type="entry name" value="PST FAMILY PREDICTED COLANIC ACID TRANSPORTER"/>
    <property type="match status" value="1"/>
</dbReference>
<feature type="transmembrane region" description="Helical" evidence="6">
    <location>
        <begin position="243"/>
        <end position="266"/>
    </location>
</feature>
<dbReference type="OrthoDB" id="88014at2"/>
<evidence type="ECO:0000256" key="4">
    <source>
        <dbReference type="ARBA" id="ARBA00022989"/>
    </source>
</evidence>
<evidence type="ECO:0000256" key="2">
    <source>
        <dbReference type="ARBA" id="ARBA00022475"/>
    </source>
</evidence>
<name>A0A074KXN3_9BACT</name>
<dbReference type="EMBL" id="JMIH01000024">
    <property type="protein sequence ID" value="KEO72373.1"/>
    <property type="molecule type" value="Genomic_DNA"/>
</dbReference>
<keyword evidence="8" id="KW-1185">Reference proteome</keyword>
<reference evidence="7 8" key="1">
    <citation type="submission" date="2014-04" db="EMBL/GenBank/DDBJ databases">
        <title>Characterization and application of a salt tolerant electro-active bacterium.</title>
        <authorList>
            <person name="Yang L."/>
            <person name="Wei S."/>
            <person name="Tay Q.X.M."/>
        </authorList>
    </citation>
    <scope>NUCLEOTIDE SEQUENCE [LARGE SCALE GENOMIC DNA]</scope>
    <source>
        <strain evidence="7 8">LY1</strain>
    </source>
</reference>
<feature type="transmembrane region" description="Helical" evidence="6">
    <location>
        <begin position="80"/>
        <end position="100"/>
    </location>
</feature>
<feature type="transmembrane region" description="Helical" evidence="6">
    <location>
        <begin position="154"/>
        <end position="172"/>
    </location>
</feature>
<dbReference type="AlphaFoldDB" id="A0A074KXN3"/>
<comment type="subcellular location">
    <subcellularLocation>
        <location evidence="1">Cell membrane</location>
        <topology evidence="1">Multi-pass membrane protein</topology>
    </subcellularLocation>
</comment>
<feature type="transmembrane region" description="Helical" evidence="6">
    <location>
        <begin position="48"/>
        <end position="68"/>
    </location>
</feature>
<dbReference type="PANTHER" id="PTHR30250:SF11">
    <property type="entry name" value="O-ANTIGEN TRANSPORTER-RELATED"/>
    <property type="match status" value="1"/>
</dbReference>
<feature type="transmembrane region" description="Helical" evidence="6">
    <location>
        <begin position="426"/>
        <end position="449"/>
    </location>
</feature>
<evidence type="ECO:0000256" key="1">
    <source>
        <dbReference type="ARBA" id="ARBA00004651"/>
    </source>
</evidence>
<dbReference type="RefSeq" id="WP_035076855.1">
    <property type="nucleotide sequence ID" value="NZ_JMIH01000024.1"/>
</dbReference>